<name>A0A1H0V3Z1_9CLOT</name>
<keyword evidence="2" id="KW-1185">Reference proteome</keyword>
<evidence type="ECO:0008006" key="3">
    <source>
        <dbReference type="Google" id="ProtNLM"/>
    </source>
</evidence>
<dbReference type="EMBL" id="FNJM01000014">
    <property type="protein sequence ID" value="SDP73063.1"/>
    <property type="molecule type" value="Genomic_DNA"/>
</dbReference>
<dbReference type="STRING" id="94869.SAMN04488529_11428"/>
<dbReference type="RefSeq" id="WP_089972075.1">
    <property type="nucleotide sequence ID" value="NZ_FNJM01000014.1"/>
</dbReference>
<evidence type="ECO:0000313" key="1">
    <source>
        <dbReference type="EMBL" id="SDP73063.1"/>
    </source>
</evidence>
<accession>A0A1H0V3Z1</accession>
<reference evidence="1 2" key="1">
    <citation type="submission" date="2016-10" db="EMBL/GenBank/DDBJ databases">
        <authorList>
            <person name="de Groot N.N."/>
        </authorList>
    </citation>
    <scope>NUCLEOTIDE SEQUENCE [LARGE SCALE GENOMIC DNA]</scope>
    <source>
        <strain evidence="1 2">DSM 12272</strain>
    </source>
</reference>
<dbReference type="AlphaFoldDB" id="A0A1H0V3Z1"/>
<dbReference type="OrthoDB" id="9874343at2"/>
<dbReference type="Proteomes" id="UP000198597">
    <property type="component" value="Unassembled WGS sequence"/>
</dbReference>
<proteinExistence type="predicted"/>
<gene>
    <name evidence="1" type="ORF">SAMN04488529_11428</name>
</gene>
<sequence length="122" mass="14267">MNDLNKLSNKRIGLYMRKEKKSENFSTGYGRLQWLRCELGEHRGEIELYIDEYDSSSKLKELINDIRSEKIEVLMIWSVNDIEEFIFPSIAVGCYLRQISIISFCESLTGLNKVVAKYSRAF</sequence>
<organism evidence="1 2">
    <name type="scientific">Clostridium gasigenes</name>
    <dbReference type="NCBI Taxonomy" id="94869"/>
    <lineage>
        <taxon>Bacteria</taxon>
        <taxon>Bacillati</taxon>
        <taxon>Bacillota</taxon>
        <taxon>Clostridia</taxon>
        <taxon>Eubacteriales</taxon>
        <taxon>Clostridiaceae</taxon>
        <taxon>Clostridium</taxon>
    </lineage>
</organism>
<evidence type="ECO:0000313" key="2">
    <source>
        <dbReference type="Proteomes" id="UP000198597"/>
    </source>
</evidence>
<protein>
    <recommendedName>
        <fullName evidence="3">Resolvase, N terminal domain</fullName>
    </recommendedName>
</protein>